<evidence type="ECO:0000256" key="1">
    <source>
        <dbReference type="ARBA" id="ARBA00001946"/>
    </source>
</evidence>
<gene>
    <name evidence="14" type="ORF">FD21_GL002057</name>
</gene>
<keyword evidence="8" id="KW-0460">Magnesium</keyword>
<dbReference type="InterPro" id="IPR015797">
    <property type="entry name" value="NUDIX_hydrolase-like_dom_sf"/>
</dbReference>
<dbReference type="GO" id="GO:0044715">
    <property type="term" value="F:8-oxo-dGDP phosphatase activity"/>
    <property type="evidence" value="ECO:0007669"/>
    <property type="project" value="TreeGrafter"/>
</dbReference>
<keyword evidence="5" id="KW-0479">Metal-binding</keyword>
<dbReference type="Proteomes" id="UP000051576">
    <property type="component" value="Unassembled WGS sequence"/>
</dbReference>
<dbReference type="Gene3D" id="3.90.79.10">
    <property type="entry name" value="Nucleoside Triphosphate Pyrophosphohydrolase"/>
    <property type="match status" value="1"/>
</dbReference>
<dbReference type="GO" id="GO:0046872">
    <property type="term" value="F:metal ion binding"/>
    <property type="evidence" value="ECO:0007669"/>
    <property type="project" value="UniProtKB-KW"/>
</dbReference>
<evidence type="ECO:0000256" key="2">
    <source>
        <dbReference type="ARBA" id="ARBA00005582"/>
    </source>
</evidence>
<dbReference type="InterPro" id="IPR047127">
    <property type="entry name" value="MutT-like"/>
</dbReference>
<organism evidence="14 15">
    <name type="scientific">Liquorilactobacillus vini DSM 20605</name>
    <dbReference type="NCBI Taxonomy" id="1133569"/>
    <lineage>
        <taxon>Bacteria</taxon>
        <taxon>Bacillati</taxon>
        <taxon>Bacillota</taxon>
        <taxon>Bacilli</taxon>
        <taxon>Lactobacillales</taxon>
        <taxon>Lactobacillaceae</taxon>
        <taxon>Liquorilactobacillus</taxon>
    </lineage>
</organism>
<dbReference type="GO" id="GO:0035539">
    <property type="term" value="F:8-oxo-7,8-dihydrodeoxyguanosine triphosphate pyrophosphatase activity"/>
    <property type="evidence" value="ECO:0007669"/>
    <property type="project" value="UniProtKB-EC"/>
</dbReference>
<comment type="similarity">
    <text evidence="2 12">Belongs to the Nudix hydrolase family.</text>
</comment>
<dbReference type="SUPFAM" id="SSF55811">
    <property type="entry name" value="Nudix"/>
    <property type="match status" value="1"/>
</dbReference>
<dbReference type="PROSITE" id="PS51462">
    <property type="entry name" value="NUDIX"/>
    <property type="match status" value="1"/>
</dbReference>
<evidence type="ECO:0000256" key="7">
    <source>
        <dbReference type="ARBA" id="ARBA00022801"/>
    </source>
</evidence>
<evidence type="ECO:0000313" key="15">
    <source>
        <dbReference type="Proteomes" id="UP000051576"/>
    </source>
</evidence>
<dbReference type="GO" id="GO:0044716">
    <property type="term" value="F:8-oxo-GDP phosphatase activity"/>
    <property type="evidence" value="ECO:0007669"/>
    <property type="project" value="TreeGrafter"/>
</dbReference>
<evidence type="ECO:0000256" key="4">
    <source>
        <dbReference type="ARBA" id="ARBA00022705"/>
    </source>
</evidence>
<dbReference type="STRING" id="1133569.FD21_GL002057"/>
<dbReference type="PANTHER" id="PTHR47707:SF1">
    <property type="entry name" value="NUDIX HYDROLASE FAMILY PROTEIN"/>
    <property type="match status" value="1"/>
</dbReference>
<dbReference type="InterPro" id="IPR020084">
    <property type="entry name" value="NUDIX_hydrolase_CS"/>
</dbReference>
<dbReference type="InterPro" id="IPR000086">
    <property type="entry name" value="NUDIX_hydrolase_dom"/>
</dbReference>
<dbReference type="InterPro" id="IPR020476">
    <property type="entry name" value="Nudix_hydrolase"/>
</dbReference>
<sequence length="128" mass="15064">MLRVALVVITEKGYILAAKRNHNRVFGDYWEFPGGKIEVGETPQQAVIRELHEEFGDRIEVKQPVLPPFTFTYEYATIEFNVFYAKLLTHHYVLTAASSYRWFRPNELKNLNWPPANQKIIEQIVRQL</sequence>
<comment type="catalytic activity">
    <reaction evidence="10">
        <text>8-oxo-dGTP + H2O = 8-oxo-dGMP + diphosphate + H(+)</text>
        <dbReference type="Rhea" id="RHEA:31575"/>
        <dbReference type="ChEBI" id="CHEBI:15377"/>
        <dbReference type="ChEBI" id="CHEBI:15378"/>
        <dbReference type="ChEBI" id="CHEBI:33019"/>
        <dbReference type="ChEBI" id="CHEBI:63224"/>
        <dbReference type="ChEBI" id="CHEBI:77896"/>
        <dbReference type="EC" id="3.6.1.55"/>
    </reaction>
</comment>
<evidence type="ECO:0000256" key="6">
    <source>
        <dbReference type="ARBA" id="ARBA00022763"/>
    </source>
</evidence>
<name>A0A0R2BZN1_9LACO</name>
<keyword evidence="9" id="KW-0234">DNA repair</keyword>
<keyword evidence="15" id="KW-1185">Reference proteome</keyword>
<dbReference type="AlphaFoldDB" id="A0A0R2BZN1"/>
<comment type="cofactor">
    <cofactor evidence="1">
        <name>Mg(2+)</name>
        <dbReference type="ChEBI" id="CHEBI:18420"/>
    </cofactor>
</comment>
<keyword evidence="7 12" id="KW-0378">Hydrolase</keyword>
<evidence type="ECO:0000256" key="10">
    <source>
        <dbReference type="ARBA" id="ARBA00035861"/>
    </source>
</evidence>
<dbReference type="PATRIC" id="fig|1133569.4.peg.2220"/>
<dbReference type="CDD" id="cd03425">
    <property type="entry name" value="NUDIX_MutT_NudA_like"/>
    <property type="match status" value="1"/>
</dbReference>
<keyword evidence="3" id="KW-0515">Mutator protein</keyword>
<evidence type="ECO:0000313" key="14">
    <source>
        <dbReference type="EMBL" id="KRM84309.1"/>
    </source>
</evidence>
<evidence type="ECO:0000256" key="9">
    <source>
        <dbReference type="ARBA" id="ARBA00023204"/>
    </source>
</evidence>
<evidence type="ECO:0000259" key="13">
    <source>
        <dbReference type="PROSITE" id="PS51462"/>
    </source>
</evidence>
<dbReference type="PRINTS" id="PR00502">
    <property type="entry name" value="NUDIXFAMILY"/>
</dbReference>
<reference evidence="14 15" key="1">
    <citation type="journal article" date="2015" name="Genome Announc.">
        <title>Expanding the biotechnology potential of lactobacilli through comparative genomics of 213 strains and associated genera.</title>
        <authorList>
            <person name="Sun Z."/>
            <person name="Harris H.M."/>
            <person name="McCann A."/>
            <person name="Guo C."/>
            <person name="Argimon S."/>
            <person name="Zhang W."/>
            <person name="Yang X."/>
            <person name="Jeffery I.B."/>
            <person name="Cooney J.C."/>
            <person name="Kagawa T.F."/>
            <person name="Liu W."/>
            <person name="Song Y."/>
            <person name="Salvetti E."/>
            <person name="Wrobel A."/>
            <person name="Rasinkangas P."/>
            <person name="Parkhill J."/>
            <person name="Rea M.C."/>
            <person name="O'Sullivan O."/>
            <person name="Ritari J."/>
            <person name="Douillard F.P."/>
            <person name="Paul Ross R."/>
            <person name="Yang R."/>
            <person name="Briner A.E."/>
            <person name="Felis G.E."/>
            <person name="de Vos W.M."/>
            <person name="Barrangou R."/>
            <person name="Klaenhammer T.R."/>
            <person name="Caufield P.W."/>
            <person name="Cui Y."/>
            <person name="Zhang H."/>
            <person name="O'Toole P.W."/>
        </authorList>
    </citation>
    <scope>NUCLEOTIDE SEQUENCE [LARGE SCALE GENOMIC DNA]</scope>
    <source>
        <strain evidence="14 15">DSM 20605</strain>
    </source>
</reference>
<dbReference type="PANTHER" id="PTHR47707">
    <property type="entry name" value="8-OXO-DGTP DIPHOSPHATASE"/>
    <property type="match status" value="1"/>
</dbReference>
<evidence type="ECO:0000256" key="8">
    <source>
        <dbReference type="ARBA" id="ARBA00022842"/>
    </source>
</evidence>
<evidence type="ECO:0000256" key="12">
    <source>
        <dbReference type="RuleBase" id="RU003476"/>
    </source>
</evidence>
<comment type="caution">
    <text evidence="14">The sequence shown here is derived from an EMBL/GenBank/DDBJ whole genome shotgun (WGS) entry which is preliminary data.</text>
</comment>
<dbReference type="PROSITE" id="PS00893">
    <property type="entry name" value="NUDIX_BOX"/>
    <property type="match status" value="1"/>
</dbReference>
<proteinExistence type="inferred from homology"/>
<dbReference type="GO" id="GO:0008413">
    <property type="term" value="F:8-oxo-7,8-dihydroguanosine triphosphate pyrophosphatase activity"/>
    <property type="evidence" value="ECO:0007669"/>
    <property type="project" value="TreeGrafter"/>
</dbReference>
<evidence type="ECO:0000256" key="11">
    <source>
        <dbReference type="ARBA" id="ARBA00038905"/>
    </source>
</evidence>
<dbReference type="EMBL" id="AYYX01000083">
    <property type="protein sequence ID" value="KRM84309.1"/>
    <property type="molecule type" value="Genomic_DNA"/>
</dbReference>
<feature type="domain" description="Nudix hydrolase" evidence="13">
    <location>
        <begin position="1"/>
        <end position="125"/>
    </location>
</feature>
<dbReference type="GO" id="GO:0006281">
    <property type="term" value="P:DNA repair"/>
    <property type="evidence" value="ECO:0007669"/>
    <property type="project" value="UniProtKB-KW"/>
</dbReference>
<dbReference type="GO" id="GO:0006260">
    <property type="term" value="P:DNA replication"/>
    <property type="evidence" value="ECO:0007669"/>
    <property type="project" value="UniProtKB-KW"/>
</dbReference>
<dbReference type="Pfam" id="PF00293">
    <property type="entry name" value="NUDIX"/>
    <property type="match status" value="1"/>
</dbReference>
<accession>A0A0R2BZN1</accession>
<keyword evidence="6" id="KW-0227">DNA damage</keyword>
<dbReference type="EC" id="3.6.1.55" evidence="11"/>
<evidence type="ECO:0000256" key="3">
    <source>
        <dbReference type="ARBA" id="ARBA00022457"/>
    </source>
</evidence>
<protein>
    <recommendedName>
        <fullName evidence="11">8-oxo-dGTP diphosphatase</fullName>
        <ecNumber evidence="11">3.6.1.55</ecNumber>
    </recommendedName>
</protein>
<keyword evidence="4" id="KW-0235">DNA replication</keyword>
<evidence type="ECO:0000256" key="5">
    <source>
        <dbReference type="ARBA" id="ARBA00022723"/>
    </source>
</evidence>
<dbReference type="eggNOG" id="COG0494">
    <property type="taxonomic scope" value="Bacteria"/>
</dbReference>